<gene>
    <name evidence="3" type="ORF">LDAN0321_LOCUS5424</name>
</gene>
<sequence>MQSIIRTGAAAARNNNKNIHNKMVFSMIFGNNNNALMNRLDAMRNAEQQLMLFARRFIPMELQENEEVVDIQLMDTEIPKHRIFGDDAIKKSTTTTCQISINDDHNNKDDDSQLIIHGVKVTSTSNNNSTTSTTPLILLHGYANAALYFYRNLSGLSRQHYGTVYALDMLGWGLSSRPPFVTEENTVRSAEKFFVESIEAWREANGLEKMILGGHSMGGYLSVAYAEKYPERVEKLILISPVGVPHVDEEKEKQKWTNLPLRYRLMFGTVRTIWKMGTTPGSFIRFLSESRARGLVEGYVDRRLPAIEDPEEKTALSEYLFTNSMLPGSGEYILNRVLKPGAYARDALVHRIPKLKVSSISFLYGRHDWMDLSGGLEVQKLCEAITRDGGEAPSVEVHEVDKAGHLLMLENWYEFNSAMVLSGGGKIHPNAPRPRLLHFSQFSDMNAKDPA</sequence>
<protein>
    <recommendedName>
        <fullName evidence="2">AB hydrolase-1 domain-containing protein</fullName>
    </recommendedName>
</protein>
<dbReference type="EMBL" id="HBGY01008606">
    <property type="protein sequence ID" value="CAD9566360.1"/>
    <property type="molecule type" value="Transcribed_RNA"/>
</dbReference>
<evidence type="ECO:0000259" key="2">
    <source>
        <dbReference type="Pfam" id="PF00561"/>
    </source>
</evidence>
<dbReference type="Gene3D" id="3.40.50.1820">
    <property type="entry name" value="alpha/beta hydrolase"/>
    <property type="match status" value="1"/>
</dbReference>
<dbReference type="PANTHER" id="PTHR42886">
    <property type="entry name" value="RE40534P-RELATED"/>
    <property type="match status" value="1"/>
</dbReference>
<evidence type="ECO:0000256" key="1">
    <source>
        <dbReference type="ARBA" id="ARBA00038097"/>
    </source>
</evidence>
<dbReference type="GO" id="GO:0042171">
    <property type="term" value="F:lysophosphatidic acid acyltransferase activity"/>
    <property type="evidence" value="ECO:0007669"/>
    <property type="project" value="TreeGrafter"/>
</dbReference>
<reference evidence="3" key="1">
    <citation type="submission" date="2021-01" db="EMBL/GenBank/DDBJ databases">
        <authorList>
            <person name="Corre E."/>
            <person name="Pelletier E."/>
            <person name="Niang G."/>
            <person name="Scheremetjew M."/>
            <person name="Finn R."/>
            <person name="Kale V."/>
            <person name="Holt S."/>
            <person name="Cochrane G."/>
            <person name="Meng A."/>
            <person name="Brown T."/>
            <person name="Cohen L."/>
        </authorList>
    </citation>
    <scope>NUCLEOTIDE SEQUENCE</scope>
    <source>
        <strain evidence="3">B650</strain>
    </source>
</reference>
<dbReference type="GO" id="GO:0006654">
    <property type="term" value="P:phosphatidic acid biosynthetic process"/>
    <property type="evidence" value="ECO:0007669"/>
    <property type="project" value="TreeGrafter"/>
</dbReference>
<dbReference type="GO" id="GO:0052689">
    <property type="term" value="F:carboxylic ester hydrolase activity"/>
    <property type="evidence" value="ECO:0007669"/>
    <property type="project" value="TreeGrafter"/>
</dbReference>
<name>A0A7S2NXK6_9STRA</name>
<dbReference type="Pfam" id="PF00561">
    <property type="entry name" value="Abhydrolase_1"/>
    <property type="match status" value="1"/>
</dbReference>
<accession>A0A7S2NXK6</accession>
<dbReference type="AlphaFoldDB" id="A0A7S2NXK6"/>
<organism evidence="3">
    <name type="scientific">Leptocylindrus danicus</name>
    <dbReference type="NCBI Taxonomy" id="163516"/>
    <lineage>
        <taxon>Eukaryota</taxon>
        <taxon>Sar</taxon>
        <taxon>Stramenopiles</taxon>
        <taxon>Ochrophyta</taxon>
        <taxon>Bacillariophyta</taxon>
        <taxon>Coscinodiscophyceae</taxon>
        <taxon>Chaetocerotophycidae</taxon>
        <taxon>Leptocylindrales</taxon>
        <taxon>Leptocylindraceae</taxon>
        <taxon>Leptocylindrus</taxon>
    </lineage>
</organism>
<dbReference type="PANTHER" id="PTHR42886:SF29">
    <property type="entry name" value="PUMMELIG, ISOFORM A"/>
    <property type="match status" value="1"/>
</dbReference>
<dbReference type="GO" id="GO:0055088">
    <property type="term" value="P:lipid homeostasis"/>
    <property type="evidence" value="ECO:0007669"/>
    <property type="project" value="TreeGrafter"/>
</dbReference>
<feature type="domain" description="AB hydrolase-1" evidence="2">
    <location>
        <begin position="135"/>
        <end position="411"/>
    </location>
</feature>
<dbReference type="InterPro" id="IPR029058">
    <property type="entry name" value="AB_hydrolase_fold"/>
</dbReference>
<proteinExistence type="inferred from homology"/>
<evidence type="ECO:0000313" key="3">
    <source>
        <dbReference type="EMBL" id="CAD9566360.1"/>
    </source>
</evidence>
<comment type="similarity">
    <text evidence="1">Belongs to the peptidase S33 family. ABHD4/ABHD5 subfamily.</text>
</comment>
<dbReference type="SUPFAM" id="SSF53474">
    <property type="entry name" value="alpha/beta-Hydrolases"/>
    <property type="match status" value="1"/>
</dbReference>
<dbReference type="InterPro" id="IPR000073">
    <property type="entry name" value="AB_hydrolase_1"/>
</dbReference>
<dbReference type="PRINTS" id="PR00111">
    <property type="entry name" value="ABHYDROLASE"/>
</dbReference>